<sequence length="342" mass="37699">MRNSLQIEAMTIPPWLKHLIGRFVEAHILESIGIDYIDESEASPLFGSLVVVLLHLGDLALMMQLGCDGVSVGYGRKVRNALGVKEMDGRAFNDYISANGSDIRKCQFYLKEEAAHQHQFILHAALDIVQDLAWTTSAIGLPVWLKFIPGISFKTMSLSRCTSTAIATDLFLGSNATRSLDGFISWKCMVSTILATPLTETSKIGKEVNLLGGWPLDIVATGCVKEVDPTYKFHERRGALIIHRLGILLDAERVYLELSTILEGEADLDFASIMVQLFTKVKIVDSSPKLVMLLLARRRIKSHGNSNASGENSSSSKLGLIESIDEENNVKSNSDEEKFKSL</sequence>
<evidence type="ECO:0000313" key="9">
    <source>
        <dbReference type="Proteomes" id="UP000631114"/>
    </source>
</evidence>
<accession>A0A835H060</accession>
<evidence type="ECO:0000256" key="3">
    <source>
        <dbReference type="ARBA" id="ARBA00037142"/>
    </source>
</evidence>
<dbReference type="GO" id="GO:0008615">
    <property type="term" value="P:pyridoxine biosynthetic process"/>
    <property type="evidence" value="ECO:0007669"/>
    <property type="project" value="TreeGrafter"/>
</dbReference>
<feature type="compositionally biased region" description="Low complexity" evidence="5">
    <location>
        <begin position="303"/>
        <end position="319"/>
    </location>
</feature>
<comment type="similarity">
    <text evidence="1 4">Belongs to the PdxS/SNZ family.</text>
</comment>
<evidence type="ECO:0000256" key="1">
    <source>
        <dbReference type="ARBA" id="ARBA00007281"/>
    </source>
</evidence>
<reference evidence="8 9" key="1">
    <citation type="submission" date="2020-10" db="EMBL/GenBank/DDBJ databases">
        <title>The Coptis chinensis genome and diversification of protoberbering-type alkaloids.</title>
        <authorList>
            <person name="Wang B."/>
            <person name="Shu S."/>
            <person name="Song C."/>
            <person name="Liu Y."/>
        </authorList>
    </citation>
    <scope>NUCLEOTIDE SEQUENCE [LARGE SCALE GENOMIC DNA]</scope>
    <source>
        <strain evidence="8">HL-2020</strain>
        <tissue evidence="8">Leaf</tissue>
    </source>
</reference>
<keyword evidence="9" id="KW-1185">Reference proteome</keyword>
<keyword evidence="2" id="KW-0456">Lyase</keyword>
<dbReference type="GO" id="GO:0016843">
    <property type="term" value="F:amine-lyase activity"/>
    <property type="evidence" value="ECO:0007669"/>
    <property type="project" value="TreeGrafter"/>
</dbReference>
<evidence type="ECO:0000256" key="4">
    <source>
        <dbReference type="PROSITE-ProRule" id="PRU00481"/>
    </source>
</evidence>
<evidence type="ECO:0000259" key="7">
    <source>
        <dbReference type="Pfam" id="PF11916"/>
    </source>
</evidence>
<gene>
    <name evidence="8" type="ORF">IFM89_019453</name>
</gene>
<dbReference type="InterPro" id="IPR033755">
    <property type="entry name" value="PdxS/SNZ_N"/>
</dbReference>
<dbReference type="InterPro" id="IPR021841">
    <property type="entry name" value="VAC14_Fig4p-bd"/>
</dbReference>
<dbReference type="Pfam" id="PF11916">
    <property type="entry name" value="Vac14_Fig4_bd"/>
    <property type="match status" value="1"/>
</dbReference>
<dbReference type="Gene3D" id="3.20.20.70">
    <property type="entry name" value="Aldolase class I"/>
    <property type="match status" value="1"/>
</dbReference>
<proteinExistence type="inferred from homology"/>
<evidence type="ECO:0000256" key="5">
    <source>
        <dbReference type="SAM" id="MobiDB-lite"/>
    </source>
</evidence>
<feature type="domain" description="Vacuolar protein 14 C-terminal Fig4-binding" evidence="7">
    <location>
        <begin position="233"/>
        <end position="283"/>
    </location>
</feature>
<dbReference type="PROSITE" id="PS51129">
    <property type="entry name" value="PDXS_SNZ_2"/>
    <property type="match status" value="1"/>
</dbReference>
<dbReference type="OrthoDB" id="5574975at2759"/>
<evidence type="ECO:0000256" key="2">
    <source>
        <dbReference type="ARBA" id="ARBA00023239"/>
    </source>
</evidence>
<dbReference type="AlphaFoldDB" id="A0A835H060"/>
<protein>
    <submittedName>
        <fullName evidence="8">Uncharacterized protein</fullName>
    </submittedName>
</protein>
<dbReference type="InterPro" id="IPR001852">
    <property type="entry name" value="PdxS/SNZ"/>
</dbReference>
<dbReference type="PANTHER" id="PTHR31829">
    <property type="entry name" value="PYRIDOXAL 5'-PHOSPHATE SYNTHASE SUBUNIT SNZ1-RELATED"/>
    <property type="match status" value="1"/>
</dbReference>
<dbReference type="InterPro" id="IPR013785">
    <property type="entry name" value="Aldolase_TIM"/>
</dbReference>
<comment type="caution">
    <text evidence="8">The sequence shown here is derived from an EMBL/GenBank/DDBJ whole genome shotgun (WGS) entry which is preliminary data.</text>
</comment>
<dbReference type="Proteomes" id="UP000631114">
    <property type="component" value="Unassembled WGS sequence"/>
</dbReference>
<dbReference type="Pfam" id="PF01680">
    <property type="entry name" value="SOR_SNZ"/>
    <property type="match status" value="1"/>
</dbReference>
<feature type="domain" description="PdxS/SNZ N-terminal" evidence="6">
    <location>
        <begin position="8"/>
        <end position="41"/>
    </location>
</feature>
<dbReference type="PANTHER" id="PTHR31829:SF0">
    <property type="entry name" value="PYRIDOXAL 5'-PHOSPHATE SYNTHASE SUBUNIT SNZ1-RELATED"/>
    <property type="match status" value="1"/>
</dbReference>
<feature type="region of interest" description="Disordered" evidence="5">
    <location>
        <begin position="303"/>
        <end position="322"/>
    </location>
</feature>
<dbReference type="EMBL" id="JADFTS010000009">
    <property type="protein sequence ID" value="KAF9589137.1"/>
    <property type="molecule type" value="Genomic_DNA"/>
</dbReference>
<organism evidence="8 9">
    <name type="scientific">Coptis chinensis</name>
    <dbReference type="NCBI Taxonomy" id="261450"/>
    <lineage>
        <taxon>Eukaryota</taxon>
        <taxon>Viridiplantae</taxon>
        <taxon>Streptophyta</taxon>
        <taxon>Embryophyta</taxon>
        <taxon>Tracheophyta</taxon>
        <taxon>Spermatophyta</taxon>
        <taxon>Magnoliopsida</taxon>
        <taxon>Ranunculales</taxon>
        <taxon>Ranunculaceae</taxon>
        <taxon>Coptidoideae</taxon>
        <taxon>Coptis</taxon>
    </lineage>
</organism>
<dbReference type="Gene3D" id="3.30.450.70">
    <property type="match status" value="1"/>
</dbReference>
<dbReference type="GO" id="GO:0042823">
    <property type="term" value="P:pyridoxal phosphate biosynthetic process"/>
    <property type="evidence" value="ECO:0007669"/>
    <property type="project" value="InterPro"/>
</dbReference>
<comment type="function">
    <text evidence="3">Catalyzes the formation of pyridoxal 5'-phosphate from ribose 5-phosphate (RBP), glyceraldehyde 3-phosphate (G3P) and ammonia. The ammonia is provided by PDX2. Can also use ribulose 5-phosphate and dihydroxyacetone phosphate as substrates, resulting from enzyme-catalyzed isomerization of RBP and G3P, respectively. Also plays an indirect role in resistance to singlet oxygen-generating photosensitizers.</text>
</comment>
<name>A0A835H060_9MAGN</name>
<evidence type="ECO:0000259" key="6">
    <source>
        <dbReference type="Pfam" id="PF01680"/>
    </source>
</evidence>
<dbReference type="GO" id="GO:0006520">
    <property type="term" value="P:amino acid metabolic process"/>
    <property type="evidence" value="ECO:0007669"/>
    <property type="project" value="TreeGrafter"/>
</dbReference>
<evidence type="ECO:0000313" key="8">
    <source>
        <dbReference type="EMBL" id="KAF9589137.1"/>
    </source>
</evidence>